<dbReference type="Gene3D" id="3.90.1150.50">
    <property type="entry name" value="Transcription-repair-coupling factor, D7 domain"/>
    <property type="match status" value="1"/>
</dbReference>
<dbReference type="CDD" id="cd17991">
    <property type="entry name" value="DEXHc_TRCF"/>
    <property type="match status" value="1"/>
</dbReference>
<evidence type="ECO:0000256" key="2">
    <source>
        <dbReference type="ARBA" id="ARBA00022741"/>
    </source>
</evidence>
<dbReference type="Gene3D" id="2.40.10.170">
    <property type="match status" value="1"/>
</dbReference>
<dbReference type="PROSITE" id="PS51194">
    <property type="entry name" value="HELICASE_CTER"/>
    <property type="match status" value="1"/>
</dbReference>
<gene>
    <name evidence="12" type="primary">mfd_2</name>
    <name evidence="9" type="synonym">mfd</name>
    <name evidence="12" type="ORF">NF27_BK00830</name>
</gene>
<dbReference type="AlphaFoldDB" id="A0A0C1MVD6"/>
<dbReference type="SUPFAM" id="SSF141259">
    <property type="entry name" value="CarD-like"/>
    <property type="match status" value="1"/>
</dbReference>
<dbReference type="SMART" id="SM00982">
    <property type="entry name" value="TRCF"/>
    <property type="match status" value="1"/>
</dbReference>
<dbReference type="InterPro" id="IPR037235">
    <property type="entry name" value="TRCF-like_C_D7"/>
</dbReference>
<keyword evidence="4 9" id="KW-0378">Hydrolase</keyword>
<evidence type="ECO:0000256" key="3">
    <source>
        <dbReference type="ARBA" id="ARBA00022763"/>
    </source>
</evidence>
<dbReference type="Pfam" id="PF17757">
    <property type="entry name" value="UvrB_inter"/>
    <property type="match status" value="1"/>
</dbReference>
<dbReference type="STRING" id="86105.NF27_BK00830"/>
<comment type="subcellular location">
    <subcellularLocation>
        <location evidence="9">Cytoplasm</location>
    </subcellularLocation>
</comment>
<dbReference type="SMART" id="SM00487">
    <property type="entry name" value="DEXDc"/>
    <property type="match status" value="1"/>
</dbReference>
<dbReference type="Gene3D" id="3.30.2060.10">
    <property type="entry name" value="Penicillin-binding protein 1b domain"/>
    <property type="match status" value="1"/>
</dbReference>
<dbReference type="InterPro" id="IPR011545">
    <property type="entry name" value="DEAD/DEAH_box_helicase_dom"/>
</dbReference>
<keyword evidence="2 9" id="KW-0547">Nucleotide-binding</keyword>
<dbReference type="Proteomes" id="UP000031258">
    <property type="component" value="Unassembled WGS sequence"/>
</dbReference>
<dbReference type="SUPFAM" id="SSF143517">
    <property type="entry name" value="TRCF domain-like"/>
    <property type="match status" value="1"/>
</dbReference>
<dbReference type="SUPFAM" id="SSF52540">
    <property type="entry name" value="P-loop containing nucleoside triphosphate hydrolases"/>
    <property type="match status" value="3"/>
</dbReference>
<dbReference type="InterPro" id="IPR003711">
    <property type="entry name" value="CarD-like/TRCF_RID"/>
</dbReference>
<evidence type="ECO:0000313" key="12">
    <source>
        <dbReference type="EMBL" id="KIE06162.1"/>
    </source>
</evidence>
<dbReference type="Pfam" id="PF00271">
    <property type="entry name" value="Helicase_C"/>
    <property type="match status" value="1"/>
</dbReference>
<comment type="similarity">
    <text evidence="9">In the N-terminal section; belongs to the UvrB family.</text>
</comment>
<dbReference type="InterPro" id="IPR036101">
    <property type="entry name" value="CarD-like/TRCF_RID_sf"/>
</dbReference>
<dbReference type="Pfam" id="PF21132">
    <property type="entry name" value="MFD_D3"/>
    <property type="match status" value="1"/>
</dbReference>
<dbReference type="InterPro" id="IPR014001">
    <property type="entry name" value="Helicase_ATP-bd"/>
</dbReference>
<keyword evidence="7 9" id="KW-0238">DNA-binding</keyword>
<dbReference type="InterPro" id="IPR047112">
    <property type="entry name" value="RecG/Mfd"/>
</dbReference>
<accession>A0A0C1MVD6</accession>
<dbReference type="InterPro" id="IPR001650">
    <property type="entry name" value="Helicase_C-like"/>
</dbReference>
<protein>
    <recommendedName>
        <fullName evidence="9">Transcription-repair-coupling factor</fullName>
        <shortName evidence="9">TRCF</shortName>
        <ecNumber evidence="9">3.6.4.-</ecNumber>
    </recommendedName>
</protein>
<evidence type="ECO:0000313" key="13">
    <source>
        <dbReference type="Proteomes" id="UP000031258"/>
    </source>
</evidence>
<comment type="similarity">
    <text evidence="9">In the C-terminal section; belongs to the helicase family. RecG subfamily.</text>
</comment>
<keyword evidence="6 9" id="KW-0067">ATP-binding</keyword>
<dbReference type="GO" id="GO:0005737">
    <property type="term" value="C:cytoplasm"/>
    <property type="evidence" value="ECO:0007669"/>
    <property type="project" value="UniProtKB-SubCell"/>
</dbReference>
<dbReference type="Gene3D" id="3.40.50.300">
    <property type="entry name" value="P-loop containing nucleotide triphosphate hydrolases"/>
    <property type="match status" value="2"/>
</dbReference>
<name>A0A0C1MVD6_9RICK</name>
<evidence type="ECO:0000256" key="1">
    <source>
        <dbReference type="ARBA" id="ARBA00022490"/>
    </source>
</evidence>
<comment type="caution">
    <text evidence="12">The sequence shown here is derived from an EMBL/GenBank/DDBJ whole genome shotgun (WGS) entry which is preliminary data.</text>
</comment>
<dbReference type="InterPro" id="IPR004576">
    <property type="entry name" value="Mfd"/>
</dbReference>
<dbReference type="HAMAP" id="MF_00969">
    <property type="entry name" value="TRCF"/>
    <property type="match status" value="1"/>
</dbReference>
<evidence type="ECO:0000256" key="8">
    <source>
        <dbReference type="ARBA" id="ARBA00023204"/>
    </source>
</evidence>
<dbReference type="Pfam" id="PF00270">
    <property type="entry name" value="DEAD"/>
    <property type="match status" value="1"/>
</dbReference>
<evidence type="ECO:0000256" key="5">
    <source>
        <dbReference type="ARBA" id="ARBA00022806"/>
    </source>
</evidence>
<dbReference type="Gene3D" id="3.40.50.11140">
    <property type="match status" value="1"/>
</dbReference>
<keyword evidence="8 9" id="KW-0234">DNA repair</keyword>
<feature type="domain" description="Helicase C-terminal" evidence="11">
    <location>
        <begin position="746"/>
        <end position="899"/>
    </location>
</feature>
<proteinExistence type="inferred from homology"/>
<dbReference type="PROSITE" id="PS51192">
    <property type="entry name" value="HELICASE_ATP_BIND_1"/>
    <property type="match status" value="1"/>
</dbReference>
<dbReference type="InterPro" id="IPR048635">
    <property type="entry name" value="MFD_D3"/>
</dbReference>
<dbReference type="GO" id="GO:0000716">
    <property type="term" value="P:transcription-coupled nucleotide-excision repair, DNA damage recognition"/>
    <property type="evidence" value="ECO:0007669"/>
    <property type="project" value="UniProtKB-UniRule"/>
</dbReference>
<dbReference type="SMART" id="SM00490">
    <property type="entry name" value="HELICc"/>
    <property type="match status" value="1"/>
</dbReference>
<evidence type="ECO:0000256" key="7">
    <source>
        <dbReference type="ARBA" id="ARBA00023125"/>
    </source>
</evidence>
<dbReference type="GO" id="GO:0003678">
    <property type="term" value="F:DNA helicase activity"/>
    <property type="evidence" value="ECO:0007669"/>
    <property type="project" value="TreeGrafter"/>
</dbReference>
<dbReference type="GO" id="GO:0003684">
    <property type="term" value="F:damaged DNA binding"/>
    <property type="evidence" value="ECO:0007669"/>
    <property type="project" value="InterPro"/>
</dbReference>
<dbReference type="GO" id="GO:0016787">
    <property type="term" value="F:hydrolase activity"/>
    <property type="evidence" value="ECO:0007669"/>
    <property type="project" value="UniProtKB-KW"/>
</dbReference>
<evidence type="ECO:0000256" key="9">
    <source>
        <dbReference type="HAMAP-Rule" id="MF_00969"/>
    </source>
</evidence>
<evidence type="ECO:0000256" key="4">
    <source>
        <dbReference type="ARBA" id="ARBA00022801"/>
    </source>
</evidence>
<keyword evidence="3 9" id="KW-0227">DNA damage</keyword>
<dbReference type="PANTHER" id="PTHR47964">
    <property type="entry name" value="ATP-DEPENDENT DNA HELICASE HOMOLOG RECG, CHLOROPLASTIC"/>
    <property type="match status" value="1"/>
</dbReference>
<keyword evidence="13" id="KW-1185">Reference proteome</keyword>
<dbReference type="InterPro" id="IPR027417">
    <property type="entry name" value="P-loop_NTPase"/>
</dbReference>
<dbReference type="SMART" id="SM01058">
    <property type="entry name" value="CarD_TRCF"/>
    <property type="match status" value="1"/>
</dbReference>
<dbReference type="GO" id="GO:0006355">
    <property type="term" value="P:regulation of DNA-templated transcription"/>
    <property type="evidence" value="ECO:0007669"/>
    <property type="project" value="UniProtKB-UniRule"/>
</dbReference>
<keyword evidence="5" id="KW-0347">Helicase</keyword>
<dbReference type="NCBIfam" id="TIGR00580">
    <property type="entry name" value="mfd"/>
    <property type="match status" value="1"/>
</dbReference>
<sequence length="1090" mass="123410">MPSAEVVYLPAWDALPYDRVSPSSEVGLQRIKTLSRLLESKNSKKVLITTFANLLQKTFPKDLLLSTIINIKIYDKISRDALLNNLNTLGYLRSATANEPGEYAIRGGIIDIVSSSDNKGFRISFFGDEVDSLKLFDTETQLSLEKVEECTIYPVSEIIINDETADTFKNNYRKLFGVLNDPLLEAISAKSKYTGMEHWLPLFYDNLSNLFDYIPAPAVVLYHDRLIDDLNGQYKFIEESYATRIKLSTDKNYHPLNPALLYLNPEECKTNLDKYISKVLYSFREKNSIQYFSPATNLFIESKANNLSTLTTLRNYIEQLRTPLQNKSRRQNRFIICCFTEGSRGRLKNMLLDNSFHTIDINCWDEISNLSGKTLGLAILPIEQGFTFENYIFLSEQDLLGERLSRARKRKKNSAKFLQEANTLSEGEFVVHIDHGIGRFERLETLEVAGAVHDFIKIIYRDDDKLYVPVENLEVISKYGGDDIAVTLDKLGGIAWQTRKAKLKNRLKLAAEELLKTAAKREVEKGIVLEAIPDMYEKFCRKFPYMETEDQLSAIEDIEQDLRSGKPLDRLICGDVGFGKTEVALRAAAVAVLSAVPLQVAVIVPTTLLSRQHYQNFSNRFGDFPVRVAQLSRFVPKKEADQVKKDLEEGKVDIIIGTHALLSNDVKFKNLGLIIIDEEQHFGVAQKEKLKKLKSYTHIITLSATPIPRTLQMSLSGIKDLSLITTPPVNRQPIKTYIMPYDAFIIREAILRECARGGRTFYVTPRISYLDELELKLKEILPEIKVVRAHGQMPASKLDQIMNDFYDGKFEVLLSTTIVESGLDIPFANTIIIDKADMFGLAQLYQIRGRVGRSNNRAYAYLITGKGYNLNPIAKKRLEVIQSLETLGAGFTVASHDMDIRGHGNLIGEEQSGHIKEVGLELYQDMLAEAIEKLKLNNTDDEPSNWSPAINIGVSVQIPESYISDDSLRLSIYRKIAQISEIKELESFAAELIDRFGNLPEEAEQLFAIIKLKQLAKQLNIEKIDLGDKALVINFKNGKPANKANPLEFIHKHSDHAKLRADGKLLIMREWKTQNAKIKGVENILIQLGV</sequence>
<evidence type="ECO:0000259" key="11">
    <source>
        <dbReference type="PROSITE" id="PS51194"/>
    </source>
</evidence>
<comment type="function">
    <text evidence="9">Couples transcription and DNA repair by recognizing RNA polymerase (RNAP) stalled at DNA lesions. Mediates ATP-dependent release of RNAP and its truncated transcript from the DNA, and recruitment of nucleotide excision repair machinery to the damaged site.</text>
</comment>
<dbReference type="EMBL" id="JSWE01000036">
    <property type="protein sequence ID" value="KIE06162.1"/>
    <property type="molecule type" value="Genomic_DNA"/>
</dbReference>
<evidence type="ECO:0000256" key="6">
    <source>
        <dbReference type="ARBA" id="ARBA00022840"/>
    </source>
</evidence>
<dbReference type="InterPro" id="IPR041471">
    <property type="entry name" value="UvrB_inter"/>
</dbReference>
<dbReference type="Pfam" id="PF02559">
    <property type="entry name" value="CarD_TRCF_RID"/>
    <property type="match status" value="1"/>
</dbReference>
<dbReference type="Pfam" id="PF03461">
    <property type="entry name" value="TRCF"/>
    <property type="match status" value="1"/>
</dbReference>
<dbReference type="GO" id="GO:0005524">
    <property type="term" value="F:ATP binding"/>
    <property type="evidence" value="ECO:0007669"/>
    <property type="project" value="UniProtKB-UniRule"/>
</dbReference>
<organism evidence="12 13">
    <name type="scientific">Candidatus Jidaibacter acanthamoebae</name>
    <dbReference type="NCBI Taxonomy" id="86105"/>
    <lineage>
        <taxon>Bacteria</taxon>
        <taxon>Pseudomonadati</taxon>
        <taxon>Pseudomonadota</taxon>
        <taxon>Alphaproteobacteria</taxon>
        <taxon>Rickettsiales</taxon>
        <taxon>Candidatus Midichloriaceae</taxon>
        <taxon>Candidatus Jidaibacter</taxon>
    </lineage>
</organism>
<feature type="domain" description="Helicase ATP-binding" evidence="10">
    <location>
        <begin position="561"/>
        <end position="724"/>
    </location>
</feature>
<evidence type="ECO:0000259" key="10">
    <source>
        <dbReference type="PROSITE" id="PS51192"/>
    </source>
</evidence>
<reference evidence="12 13" key="1">
    <citation type="submission" date="2014-11" db="EMBL/GenBank/DDBJ databases">
        <title>A Rickettsiales Symbiont of Amoebae With Ancient Features.</title>
        <authorList>
            <person name="Schulz F."/>
            <person name="Martijn J."/>
            <person name="Wascher F."/>
            <person name="Kostanjsek R."/>
            <person name="Ettema T.J."/>
            <person name="Horn M."/>
        </authorList>
    </citation>
    <scope>NUCLEOTIDE SEQUENCE [LARGE SCALE GENOMIC DNA]</scope>
    <source>
        <strain evidence="12 13">UWC36</strain>
    </source>
</reference>
<dbReference type="Gene3D" id="3.40.50.11180">
    <property type="match status" value="1"/>
</dbReference>
<dbReference type="PATRIC" id="fig|86105.3.peg.160"/>
<dbReference type="EC" id="3.6.4.-" evidence="9"/>
<dbReference type="PANTHER" id="PTHR47964:SF1">
    <property type="entry name" value="ATP-DEPENDENT DNA HELICASE HOMOLOG RECG, CHLOROPLASTIC"/>
    <property type="match status" value="1"/>
</dbReference>
<keyword evidence="1 9" id="KW-0963">Cytoplasm</keyword>
<dbReference type="InterPro" id="IPR005118">
    <property type="entry name" value="TRCF_C"/>
</dbReference>